<keyword evidence="11 15" id="KW-0786">Thiamine pyrophosphate</keyword>
<dbReference type="NCBIfam" id="TIGR00232">
    <property type="entry name" value="tktlase_bact"/>
    <property type="match status" value="1"/>
</dbReference>
<keyword evidence="19" id="KW-0732">Signal</keyword>
<evidence type="ECO:0000256" key="15">
    <source>
        <dbReference type="PIRSR" id="PIRSR605478-3"/>
    </source>
</evidence>
<keyword evidence="22" id="KW-1185">Reference proteome</keyword>
<dbReference type="EMBL" id="JBGBPQ010000001">
    <property type="protein sequence ID" value="KAL1530720.1"/>
    <property type="molecule type" value="Genomic_DNA"/>
</dbReference>
<dbReference type="Pfam" id="PF00456">
    <property type="entry name" value="Transketolase_N"/>
    <property type="match status" value="1"/>
</dbReference>
<reference evidence="21 22" key="1">
    <citation type="journal article" date="2024" name="Science">
        <title>Giant polyketide synthase enzymes in the biosynthesis of giant marine polyether toxins.</title>
        <authorList>
            <person name="Fallon T.R."/>
            <person name="Shende V.V."/>
            <person name="Wierzbicki I.H."/>
            <person name="Pendleton A.L."/>
            <person name="Watervoot N.F."/>
            <person name="Auber R.P."/>
            <person name="Gonzalez D.J."/>
            <person name="Wisecaver J.H."/>
            <person name="Moore B.S."/>
        </authorList>
    </citation>
    <scope>NUCLEOTIDE SEQUENCE [LARGE SCALE GENOMIC DNA]</scope>
    <source>
        <strain evidence="21 22">12B1</strain>
    </source>
</reference>
<dbReference type="InterPro" id="IPR029061">
    <property type="entry name" value="THDP-binding"/>
</dbReference>
<dbReference type="GO" id="GO:0004802">
    <property type="term" value="F:transketolase activity"/>
    <property type="evidence" value="ECO:0007669"/>
    <property type="project" value="UniProtKB-EC"/>
</dbReference>
<feature type="binding site" evidence="16">
    <location>
        <position position="201"/>
    </location>
    <ligand>
        <name>Mg(2+)</name>
        <dbReference type="ChEBI" id="CHEBI:18420"/>
    </ligand>
</feature>
<evidence type="ECO:0000256" key="10">
    <source>
        <dbReference type="ARBA" id="ARBA00022842"/>
    </source>
</evidence>
<feature type="site" description="Important for catalytic activity" evidence="17">
    <location>
        <position position="306"/>
    </location>
</feature>
<comment type="similarity">
    <text evidence="4 18">Belongs to the transketolase family.</text>
</comment>
<comment type="cofactor">
    <cofactor evidence="16">
        <name>Mg(2+)</name>
        <dbReference type="ChEBI" id="CHEBI:18420"/>
    </cofactor>
    <text evidence="16">Binds 1 Mg(2+) ion per subunit. Can also utilize other divalent metal cations, such as Ca(2+), Mn(2+) and Co(2+).</text>
</comment>
<evidence type="ECO:0000256" key="3">
    <source>
        <dbReference type="ARBA" id="ARBA00001941"/>
    </source>
</evidence>
<evidence type="ECO:0000256" key="12">
    <source>
        <dbReference type="ARBA" id="ARBA00049473"/>
    </source>
</evidence>
<dbReference type="InterPro" id="IPR020826">
    <property type="entry name" value="Transketolase_BS"/>
</dbReference>
<evidence type="ECO:0000256" key="18">
    <source>
        <dbReference type="RuleBase" id="RU004996"/>
    </source>
</evidence>
<feature type="binding site" evidence="14">
    <location>
        <position position="306"/>
    </location>
    <ligand>
        <name>substrate</name>
    </ligand>
</feature>
<dbReference type="InterPro" id="IPR049557">
    <property type="entry name" value="Transketolase_CS"/>
</dbReference>
<feature type="chain" id="PRO_5044334173" description="Transketolase" evidence="19">
    <location>
        <begin position="18"/>
        <end position="697"/>
    </location>
</feature>
<dbReference type="InterPro" id="IPR009014">
    <property type="entry name" value="Transketo_C/PFOR_II"/>
</dbReference>
<evidence type="ECO:0000259" key="20">
    <source>
        <dbReference type="SMART" id="SM00861"/>
    </source>
</evidence>
<dbReference type="FunFam" id="3.40.50.970:FF:000004">
    <property type="entry name" value="Transketolase"/>
    <property type="match status" value="1"/>
</dbReference>
<feature type="binding site" evidence="15">
    <location>
        <position position="112"/>
    </location>
    <ligand>
        <name>thiamine diphosphate</name>
        <dbReference type="ChEBI" id="CHEBI:58937"/>
    </ligand>
</feature>
<feature type="binding site" evidence="14">
    <location>
        <position position="509"/>
    </location>
    <ligand>
        <name>substrate</name>
    </ligand>
</feature>
<accession>A0AB34K965</accession>
<dbReference type="InterPro" id="IPR005478">
    <property type="entry name" value="Transketolase_bac-like"/>
</dbReference>
<feature type="site" description="Important for catalytic activity" evidence="17">
    <location>
        <position position="72"/>
    </location>
</feature>
<dbReference type="InterPro" id="IPR033247">
    <property type="entry name" value="Transketolase_fam"/>
</dbReference>
<dbReference type="Proteomes" id="UP001515480">
    <property type="component" value="Unassembled WGS sequence"/>
</dbReference>
<feature type="binding site" evidence="14">
    <location>
        <position position="397"/>
    </location>
    <ligand>
        <name>substrate</name>
    </ligand>
</feature>
<evidence type="ECO:0000256" key="2">
    <source>
        <dbReference type="ARBA" id="ARBA00001936"/>
    </source>
</evidence>
<evidence type="ECO:0000256" key="11">
    <source>
        <dbReference type="ARBA" id="ARBA00023052"/>
    </source>
</evidence>
<dbReference type="GO" id="GO:0005829">
    <property type="term" value="C:cytosol"/>
    <property type="evidence" value="ECO:0007669"/>
    <property type="project" value="TreeGrafter"/>
</dbReference>
<comment type="cofactor">
    <cofactor evidence="15">
        <name>thiamine diphosphate</name>
        <dbReference type="ChEBI" id="CHEBI:58937"/>
    </cofactor>
    <text evidence="15">Binds 1 thiamine pyrophosphate per subunit. During the reaction, the substrate forms a covalent intermediate with the cofactor.</text>
</comment>
<comment type="cofactor">
    <cofactor evidence="1">
        <name>Ca(2+)</name>
        <dbReference type="ChEBI" id="CHEBI:29108"/>
    </cofactor>
</comment>
<dbReference type="EC" id="2.2.1.1" evidence="6 18"/>
<evidence type="ECO:0000256" key="7">
    <source>
        <dbReference type="ARBA" id="ARBA00022679"/>
    </source>
</evidence>
<proteinExistence type="inferred from homology"/>
<comment type="cofactor">
    <cofactor evidence="3">
        <name>Co(2+)</name>
        <dbReference type="ChEBI" id="CHEBI:48828"/>
    </cofactor>
</comment>
<name>A0AB34K965_PRYPA</name>
<dbReference type="Gene3D" id="3.40.50.920">
    <property type="match status" value="1"/>
</dbReference>
<dbReference type="PROSITE" id="PS00802">
    <property type="entry name" value="TRANSKETOLASE_2"/>
    <property type="match status" value="1"/>
</dbReference>
<evidence type="ECO:0000256" key="8">
    <source>
        <dbReference type="ARBA" id="ARBA00022723"/>
    </source>
</evidence>
<dbReference type="InterPro" id="IPR005474">
    <property type="entry name" value="Transketolase_N"/>
</dbReference>
<dbReference type="GO" id="GO:0046872">
    <property type="term" value="F:metal ion binding"/>
    <property type="evidence" value="ECO:0007669"/>
    <property type="project" value="UniProtKB-KW"/>
</dbReference>
<keyword evidence="9 18" id="KW-0106">Calcium</keyword>
<dbReference type="InterPro" id="IPR055152">
    <property type="entry name" value="Transketolase-like_C_2"/>
</dbReference>
<dbReference type="PROSITE" id="PS00801">
    <property type="entry name" value="TRANSKETOLASE_1"/>
    <property type="match status" value="1"/>
</dbReference>
<evidence type="ECO:0000256" key="13">
    <source>
        <dbReference type="PIRSR" id="PIRSR605478-1"/>
    </source>
</evidence>
<dbReference type="InterPro" id="IPR005475">
    <property type="entry name" value="Transketolase-like_Pyr-bd"/>
</dbReference>
<evidence type="ECO:0000256" key="4">
    <source>
        <dbReference type="ARBA" id="ARBA00007131"/>
    </source>
</evidence>
<feature type="binding site" evidence="15">
    <location>
        <position position="231"/>
    </location>
    <ligand>
        <name>thiamine diphosphate</name>
        <dbReference type="ChEBI" id="CHEBI:58937"/>
    </ligand>
</feature>
<comment type="cofactor">
    <cofactor evidence="18">
        <name>Mg(2+)</name>
        <dbReference type="ChEBI" id="CHEBI:18420"/>
    </cofactor>
    <cofactor evidence="18">
        <name>Ca(2+)</name>
        <dbReference type="ChEBI" id="CHEBI:29108"/>
    </cofactor>
    <cofactor evidence="18">
        <name>Mn(2+)</name>
        <dbReference type="ChEBI" id="CHEBI:29035"/>
    </cofactor>
    <cofactor evidence="18">
        <name>Co(2+)</name>
        <dbReference type="ChEBI" id="CHEBI:48828"/>
    </cofactor>
    <text evidence="18">Binds 1 Mg(2+) ion per subunit. Can also utilize other divalent metal cations, such as Ca(2+), Mn(2+) and Co(2+).</text>
</comment>
<feature type="binding site" evidence="14">
    <location>
        <position position="560"/>
    </location>
    <ligand>
        <name>substrate</name>
    </ligand>
</feature>
<keyword evidence="7 18" id="KW-0808">Transferase</keyword>
<dbReference type="CDD" id="cd07033">
    <property type="entry name" value="TPP_PYR_DXS_TK_like"/>
    <property type="match status" value="1"/>
</dbReference>
<evidence type="ECO:0000313" key="22">
    <source>
        <dbReference type="Proteomes" id="UP001515480"/>
    </source>
</evidence>
<dbReference type="SMART" id="SM00861">
    <property type="entry name" value="Transket_pyr"/>
    <property type="match status" value="1"/>
</dbReference>
<comment type="catalytic activity">
    <reaction evidence="12 18">
        <text>D-sedoheptulose 7-phosphate + D-glyceraldehyde 3-phosphate = aldehydo-D-ribose 5-phosphate + D-xylulose 5-phosphate</text>
        <dbReference type="Rhea" id="RHEA:10508"/>
        <dbReference type="ChEBI" id="CHEBI:57483"/>
        <dbReference type="ChEBI" id="CHEBI:57737"/>
        <dbReference type="ChEBI" id="CHEBI:58273"/>
        <dbReference type="ChEBI" id="CHEBI:59776"/>
        <dbReference type="EC" id="2.2.1.1"/>
    </reaction>
</comment>
<evidence type="ECO:0000256" key="14">
    <source>
        <dbReference type="PIRSR" id="PIRSR605478-2"/>
    </source>
</evidence>
<feature type="binding site" evidence="14">
    <location>
        <position position="513"/>
    </location>
    <ligand>
        <name>substrate</name>
    </ligand>
</feature>
<dbReference type="Pfam" id="PF22613">
    <property type="entry name" value="Transketolase_C_1"/>
    <property type="match status" value="1"/>
</dbReference>
<evidence type="ECO:0000256" key="19">
    <source>
        <dbReference type="SAM" id="SignalP"/>
    </source>
</evidence>
<feature type="binding site" evidence="15">
    <location>
        <position position="202"/>
    </location>
    <ligand>
        <name>thiamine diphosphate</name>
        <dbReference type="ChEBI" id="CHEBI:58937"/>
    </ligand>
</feature>
<gene>
    <name evidence="21" type="ORF">AB1Y20_001619</name>
</gene>
<dbReference type="AlphaFoldDB" id="A0AB34K965"/>
<evidence type="ECO:0000256" key="6">
    <source>
        <dbReference type="ARBA" id="ARBA00013152"/>
    </source>
</evidence>
<feature type="binding site" evidence="14">
    <location>
        <position position="424"/>
    </location>
    <ligand>
        <name>substrate</name>
    </ligand>
</feature>
<dbReference type="SUPFAM" id="SSF52922">
    <property type="entry name" value="TK C-terminal domain-like"/>
    <property type="match status" value="1"/>
</dbReference>
<dbReference type="CDD" id="cd02012">
    <property type="entry name" value="TPP_TK"/>
    <property type="match status" value="1"/>
</dbReference>
<evidence type="ECO:0000256" key="17">
    <source>
        <dbReference type="PIRSR" id="PIRSR605478-5"/>
    </source>
</evidence>
<evidence type="ECO:0000256" key="5">
    <source>
        <dbReference type="ARBA" id="ARBA00011738"/>
    </source>
</evidence>
<comment type="cofactor">
    <cofactor evidence="2">
        <name>Mn(2+)</name>
        <dbReference type="ChEBI" id="CHEBI:29035"/>
    </cofactor>
</comment>
<dbReference type="PANTHER" id="PTHR43522:SF10">
    <property type="entry name" value="TRANSKETOLASE"/>
    <property type="match status" value="1"/>
</dbReference>
<feature type="domain" description="Transketolase-like pyrimidine-binding" evidence="20">
    <location>
        <begin position="394"/>
        <end position="565"/>
    </location>
</feature>
<feature type="binding site" evidence="15">
    <location>
        <begin position="160"/>
        <end position="162"/>
    </location>
    <ligand>
        <name>thiamine diphosphate</name>
        <dbReference type="ChEBI" id="CHEBI:58937"/>
    </ligand>
</feature>
<feature type="binding site" evidence="16">
    <location>
        <position position="233"/>
    </location>
    <ligand>
        <name>Mg(2+)</name>
        <dbReference type="ChEBI" id="CHEBI:18420"/>
    </ligand>
</feature>
<evidence type="ECO:0000256" key="16">
    <source>
        <dbReference type="PIRSR" id="PIRSR605478-4"/>
    </source>
</evidence>
<evidence type="ECO:0000256" key="1">
    <source>
        <dbReference type="ARBA" id="ARBA00001913"/>
    </source>
</evidence>
<dbReference type="PANTHER" id="PTHR43522">
    <property type="entry name" value="TRANSKETOLASE"/>
    <property type="match status" value="1"/>
</dbReference>
<organism evidence="21 22">
    <name type="scientific">Prymnesium parvum</name>
    <name type="common">Toxic golden alga</name>
    <dbReference type="NCBI Taxonomy" id="97485"/>
    <lineage>
        <taxon>Eukaryota</taxon>
        <taxon>Haptista</taxon>
        <taxon>Haptophyta</taxon>
        <taxon>Prymnesiophyceae</taxon>
        <taxon>Prymnesiales</taxon>
        <taxon>Prymnesiaceae</taxon>
        <taxon>Prymnesium</taxon>
    </lineage>
</organism>
<dbReference type="Pfam" id="PF02779">
    <property type="entry name" value="Transket_pyr"/>
    <property type="match status" value="1"/>
</dbReference>
<keyword evidence="8 16" id="KW-0479">Metal-binding</keyword>
<feature type="binding site" evidence="14">
    <location>
        <position position="501"/>
    </location>
    <ligand>
        <name>substrate</name>
    </ligand>
</feature>
<feature type="active site" description="Proton donor" evidence="13">
    <location>
        <position position="451"/>
    </location>
</feature>
<keyword evidence="10 16" id="KW-0460">Magnesium</keyword>
<dbReference type="Gene3D" id="3.40.50.970">
    <property type="match status" value="2"/>
</dbReference>
<feature type="binding site" evidence="15">
    <location>
        <position position="477"/>
    </location>
    <ligand>
        <name>thiamine diphosphate</name>
        <dbReference type="ChEBI" id="CHEBI:58937"/>
    </ligand>
</feature>
<feature type="signal peptide" evidence="19">
    <location>
        <begin position="1"/>
        <end position="17"/>
    </location>
</feature>
<comment type="function">
    <text evidence="18">Catalyzes the transfer of a two-carbon ketol group from a ketose donor to an aldose acceptor, via a covalent intermediate with the cofactor thiamine pyrophosphate.</text>
</comment>
<evidence type="ECO:0000313" key="21">
    <source>
        <dbReference type="EMBL" id="KAL1530720.1"/>
    </source>
</evidence>
<feature type="binding site" evidence="15">
    <location>
        <position position="306"/>
    </location>
    <ligand>
        <name>thiamine diphosphate</name>
        <dbReference type="ChEBI" id="CHEBI:58937"/>
    </ligand>
</feature>
<sequence>MPAVLSVALGFLAGASAFQAGGVFAPRSCVSRSKLSMQVSEATVASPVALAKAADEARGLAIDSISKAKSGHMGLPLGCAEIGACLYGQLMSYNPEDPSWINRDRFVLSAGHGSMFLYSWLHMAGFDLSMDEVKNFRAKDSKTPGHPEFGWTPGVESTTGPLGQGIGNGVGMAAAAKLAAATLNTADHTIIDHKVVVLCGDGCLQEGVANEAVAFAGHEKLDNLILMYDSNGVTLDKMAEHTQSEDVAMRFEAQGWEVLTVDGHDMEAVTKAYTYAKAGNGKPTLIVCKTIIGKGIDEVAGTCAAHGEAGVKFQDSARESLGLPEDKWYVSPETYDYFKKHKASLVSKYDEWMKTFDSWKEANPDKASALQDAIDGKTPDLDKLIPTFEAGKMIATRNAGADIIQPIAKAMPFYVSGSADLHGSNKNYMKGVGDFSKNNYAGRNFYYGIREHAMGAILNGFGFYGLFRASGSTFLVFSDYMRASVRVAALSHIPIGYIWTHDSIGVGEDGPTHQPVETVASLRNIPNLDVMRPGDAEETAAAYISSIERTDGPTALILSRQDLPVIDVDPAVKRAGTLKGGYILIKESKKLESIIIAAGSEVSMAVEAAKQLGGGCRVVSMPCVEAFERQDAKYQEEVLPKNMKSKTTAVEAGVTSGWYKYADKVLGVDYFGLSAPGPEVFEARGMTVPKLVEMVKA</sequence>
<comment type="subunit">
    <text evidence="5 18">Homodimer.</text>
</comment>
<dbReference type="FunFam" id="3.40.50.970:FF:000045">
    <property type="entry name" value="Transketolase"/>
    <property type="match status" value="1"/>
</dbReference>
<dbReference type="SUPFAM" id="SSF52518">
    <property type="entry name" value="Thiamin diphosphate-binding fold (THDP-binding)"/>
    <property type="match status" value="2"/>
</dbReference>
<protein>
    <recommendedName>
        <fullName evidence="6 18">Transketolase</fullName>
        <ecNumber evidence="6 18">2.2.1.1</ecNumber>
    </recommendedName>
</protein>
<comment type="caution">
    <text evidence="21">The sequence shown here is derived from an EMBL/GenBank/DDBJ whole genome shotgun (WGS) entry which is preliminary data.</text>
</comment>
<feature type="binding site" evidence="14">
    <location>
        <position position="72"/>
    </location>
    <ligand>
        <name>substrate</name>
    </ligand>
</feature>
<feature type="binding site" evidence="16">
    <location>
        <position position="231"/>
    </location>
    <ligand>
        <name>Mg(2+)</name>
        <dbReference type="ChEBI" id="CHEBI:18420"/>
    </ligand>
</feature>
<evidence type="ECO:0000256" key="9">
    <source>
        <dbReference type="ARBA" id="ARBA00022837"/>
    </source>
</evidence>
<dbReference type="GO" id="GO:0006098">
    <property type="term" value="P:pentose-phosphate shunt"/>
    <property type="evidence" value="ECO:0007669"/>
    <property type="project" value="TreeGrafter"/>
</dbReference>